<evidence type="ECO:0000313" key="4">
    <source>
        <dbReference type="Proteomes" id="UP000390335"/>
    </source>
</evidence>
<proteinExistence type="predicted"/>
<organism evidence="3 4">
    <name type="scientific">Rhizobium dioscoreae</name>
    <dbReference type="NCBI Taxonomy" id="2653122"/>
    <lineage>
        <taxon>Bacteria</taxon>
        <taxon>Pseudomonadati</taxon>
        <taxon>Pseudomonadota</taxon>
        <taxon>Alphaproteobacteria</taxon>
        <taxon>Hyphomicrobiales</taxon>
        <taxon>Rhizobiaceae</taxon>
        <taxon>Rhizobium/Agrobacterium group</taxon>
        <taxon>Rhizobium</taxon>
    </lineage>
</organism>
<reference evidence="3 4" key="1">
    <citation type="journal article" date="2020" name="Genome Biol. Evol.">
        <title>Rhizobium dioscoreae sp. nov., a plant growth-promoting bacterium isolated from yam (Dioscorea species).</title>
        <authorList>
            <person name="Ouyabe M."/>
            <person name="Tanaka N."/>
            <person name="Shiwa Y."/>
            <person name="Fujita N."/>
            <person name="Kikuno H."/>
            <person name="Babil P."/>
            <person name="Shiwachi H."/>
        </authorList>
    </citation>
    <scope>NUCLEOTIDE SEQUENCE [LARGE SCALE GENOMIC DNA]</scope>
    <source>
        <strain evidence="3 4">S-93</strain>
    </source>
</reference>
<evidence type="ECO:0000256" key="2">
    <source>
        <dbReference type="SAM" id="Phobius"/>
    </source>
</evidence>
<keyword evidence="2" id="KW-0812">Transmembrane</keyword>
<evidence type="ECO:0000313" key="3">
    <source>
        <dbReference type="EMBL" id="GES49115.1"/>
    </source>
</evidence>
<keyword evidence="4" id="KW-1185">Reference proteome</keyword>
<dbReference type="EMBL" id="BLAJ01000002">
    <property type="protein sequence ID" value="GES49115.1"/>
    <property type="molecule type" value="Genomic_DNA"/>
</dbReference>
<protein>
    <submittedName>
        <fullName evidence="3">Uncharacterized protein</fullName>
    </submittedName>
</protein>
<gene>
    <name evidence="3" type="ORF">RsS93_17290</name>
</gene>
<feature type="transmembrane region" description="Helical" evidence="2">
    <location>
        <begin position="15"/>
        <end position="34"/>
    </location>
</feature>
<evidence type="ECO:0000256" key="1">
    <source>
        <dbReference type="SAM" id="MobiDB-lite"/>
    </source>
</evidence>
<comment type="caution">
    <text evidence="3">The sequence shown here is derived from an EMBL/GenBank/DDBJ whole genome shotgun (WGS) entry which is preliminary data.</text>
</comment>
<accession>A0ABQ0Z0W3</accession>
<name>A0ABQ0Z0W3_9HYPH</name>
<sequence length="65" mass="7247">MGLNNGEAMIWNFEVIVAITGSLGAAGIVLWQLADSGRRRKETRESKDNTDAIVEEVRQTRNKDD</sequence>
<dbReference type="Proteomes" id="UP000390335">
    <property type="component" value="Unassembled WGS sequence"/>
</dbReference>
<keyword evidence="2" id="KW-1133">Transmembrane helix</keyword>
<feature type="region of interest" description="Disordered" evidence="1">
    <location>
        <begin position="39"/>
        <end position="65"/>
    </location>
</feature>
<feature type="compositionally biased region" description="Basic and acidic residues" evidence="1">
    <location>
        <begin position="42"/>
        <end position="65"/>
    </location>
</feature>
<keyword evidence="2" id="KW-0472">Membrane</keyword>